<evidence type="ECO:0000313" key="2">
    <source>
        <dbReference type="EMBL" id="GFY02981.1"/>
    </source>
</evidence>
<dbReference type="AlphaFoldDB" id="A0A8X6RYE2"/>
<dbReference type="Proteomes" id="UP000887159">
    <property type="component" value="Unassembled WGS sequence"/>
</dbReference>
<organism evidence="2 3">
    <name type="scientific">Trichonephila clavipes</name>
    <name type="common">Golden silk orbweaver</name>
    <name type="synonym">Nephila clavipes</name>
    <dbReference type="NCBI Taxonomy" id="2585209"/>
    <lineage>
        <taxon>Eukaryota</taxon>
        <taxon>Metazoa</taxon>
        <taxon>Ecdysozoa</taxon>
        <taxon>Arthropoda</taxon>
        <taxon>Chelicerata</taxon>
        <taxon>Arachnida</taxon>
        <taxon>Araneae</taxon>
        <taxon>Araneomorphae</taxon>
        <taxon>Entelegynae</taxon>
        <taxon>Araneoidea</taxon>
        <taxon>Nephilidae</taxon>
        <taxon>Trichonephila</taxon>
    </lineage>
</organism>
<keyword evidence="3" id="KW-1185">Reference proteome</keyword>
<gene>
    <name evidence="2" type="ORF">TNCV_979861</name>
</gene>
<proteinExistence type="predicted"/>
<reference evidence="2" key="1">
    <citation type="submission" date="2020-08" db="EMBL/GenBank/DDBJ databases">
        <title>Multicomponent nature underlies the extraordinary mechanical properties of spider dragline silk.</title>
        <authorList>
            <person name="Kono N."/>
            <person name="Nakamura H."/>
            <person name="Mori M."/>
            <person name="Yoshida Y."/>
            <person name="Ohtoshi R."/>
            <person name="Malay A.D."/>
            <person name="Moran D.A.P."/>
            <person name="Tomita M."/>
            <person name="Numata K."/>
            <person name="Arakawa K."/>
        </authorList>
    </citation>
    <scope>NUCLEOTIDE SEQUENCE</scope>
</reference>
<evidence type="ECO:0000256" key="1">
    <source>
        <dbReference type="SAM" id="MobiDB-lite"/>
    </source>
</evidence>
<accession>A0A8X6RYE2</accession>
<protein>
    <submittedName>
        <fullName evidence="2">Uncharacterized protein</fullName>
    </submittedName>
</protein>
<feature type="region of interest" description="Disordered" evidence="1">
    <location>
        <begin position="69"/>
        <end position="98"/>
    </location>
</feature>
<evidence type="ECO:0000313" key="3">
    <source>
        <dbReference type="Proteomes" id="UP000887159"/>
    </source>
</evidence>
<comment type="caution">
    <text evidence="2">The sequence shown here is derived from an EMBL/GenBank/DDBJ whole genome shotgun (WGS) entry which is preliminary data.</text>
</comment>
<name>A0A8X6RYE2_TRICX</name>
<sequence length="98" mass="11487">MTNTFKKDFLCLENEHILGGDQGYTPEIMDEILTTARDLELEVNEDDIEELIMGHEDELTTEEPQEILNEEHQETQRNVSPSEQEKDDQCRHLPLKIF</sequence>
<dbReference type="EMBL" id="BMAU01021234">
    <property type="protein sequence ID" value="GFY02981.1"/>
    <property type="molecule type" value="Genomic_DNA"/>
</dbReference>